<evidence type="ECO:0000313" key="4">
    <source>
        <dbReference type="WBParaSite" id="nRc.2.0.1.t13964-RA"/>
    </source>
</evidence>
<evidence type="ECO:0000313" key="3">
    <source>
        <dbReference type="Proteomes" id="UP000887565"/>
    </source>
</evidence>
<dbReference type="InterPro" id="IPR013783">
    <property type="entry name" value="Ig-like_fold"/>
</dbReference>
<dbReference type="AlphaFoldDB" id="A0A915IJD1"/>
<feature type="transmembrane region" description="Helical" evidence="1">
    <location>
        <begin position="412"/>
        <end position="431"/>
    </location>
</feature>
<dbReference type="Proteomes" id="UP000887565">
    <property type="component" value="Unplaced"/>
</dbReference>
<feature type="domain" description="Fibronectin type-III" evidence="2">
    <location>
        <begin position="281"/>
        <end position="386"/>
    </location>
</feature>
<evidence type="ECO:0000259" key="2">
    <source>
        <dbReference type="PROSITE" id="PS50853"/>
    </source>
</evidence>
<dbReference type="SUPFAM" id="SSF49265">
    <property type="entry name" value="Fibronectin type III"/>
    <property type="match status" value="1"/>
</dbReference>
<keyword evidence="1" id="KW-0472">Membrane</keyword>
<keyword evidence="3" id="KW-1185">Reference proteome</keyword>
<reference evidence="4" key="1">
    <citation type="submission" date="2022-11" db="UniProtKB">
        <authorList>
            <consortium name="WormBaseParasite"/>
        </authorList>
    </citation>
    <scope>IDENTIFICATION</scope>
</reference>
<evidence type="ECO:0000256" key="1">
    <source>
        <dbReference type="SAM" id="Phobius"/>
    </source>
</evidence>
<keyword evidence="1" id="KW-0812">Transmembrane</keyword>
<dbReference type="Gene3D" id="2.60.40.10">
    <property type="entry name" value="Immunoglobulins"/>
    <property type="match status" value="1"/>
</dbReference>
<proteinExistence type="predicted"/>
<sequence length="580" mass="66216">PGVSYLFRVTPKTLAGYPDSENLNVRGRSFPFLHYKTPSEVHSSPPPIFVNDIHLENVGQSKSPAYKIIVTATVQPNSVFDKWIKNFQIVFGTLDSIFIEDKTVMDVDWSFNEDKSLVVDLPNVFHQATVECDPDGDSTFDFSFARVIHASTFGNINQSINSVISNHLLATVNDLKCSLSIDSTNFPTDSLVNFSVVLNWRIDDISVAGYHIRLWINDKPYREILINNGTENKLFLNDLSPKNLLIKFSMRSIFSPDRFSWFTYEKICNFPPDLENFTIYMPEKIDVTVLNDTTVNLTFAEPQYLNLIAVEHTKDEYLLYKVRYSNNDNFSEIYLPNVGEKSCDRVTLVLDNLKPGSSYKLNIAAPDKLGRWGPFSHDCFFQTPLLDNGTIFQCHLISGPPPENNFPNRKRLIISFCIIFLCLMICLTIYWRYGIYRRRNETTATNSKFCLINFLSTFRETNKNSNGSRKKRFSSSSDCNRHSIMVQEATEIASVKYCNGISAENRNGVDIDKPLLENGNFTAVSLKYLKVNISILCLISRKLIFLSAVTNDFRIFCLHCCSDWSIDSTLINSSRCSKIR</sequence>
<keyword evidence="1" id="KW-1133">Transmembrane helix</keyword>
<dbReference type="InterPro" id="IPR003961">
    <property type="entry name" value="FN3_dom"/>
</dbReference>
<dbReference type="PROSITE" id="PS50853">
    <property type="entry name" value="FN3"/>
    <property type="match status" value="1"/>
</dbReference>
<name>A0A915IJD1_ROMCU</name>
<protein>
    <submittedName>
        <fullName evidence="4">Fibronectin type-III domain-containing protein</fullName>
    </submittedName>
</protein>
<accession>A0A915IJD1</accession>
<organism evidence="3 4">
    <name type="scientific">Romanomermis culicivorax</name>
    <name type="common">Nematode worm</name>
    <dbReference type="NCBI Taxonomy" id="13658"/>
    <lineage>
        <taxon>Eukaryota</taxon>
        <taxon>Metazoa</taxon>
        <taxon>Ecdysozoa</taxon>
        <taxon>Nematoda</taxon>
        <taxon>Enoplea</taxon>
        <taxon>Dorylaimia</taxon>
        <taxon>Mermithida</taxon>
        <taxon>Mermithoidea</taxon>
        <taxon>Mermithidae</taxon>
        <taxon>Romanomermis</taxon>
    </lineage>
</organism>
<dbReference type="InterPro" id="IPR036116">
    <property type="entry name" value="FN3_sf"/>
</dbReference>
<dbReference type="CDD" id="cd00063">
    <property type="entry name" value="FN3"/>
    <property type="match status" value="1"/>
</dbReference>
<dbReference type="WBParaSite" id="nRc.2.0.1.t13964-RA">
    <property type="protein sequence ID" value="nRc.2.0.1.t13964-RA"/>
    <property type="gene ID" value="nRc.2.0.1.g13964"/>
</dbReference>